<dbReference type="PANTHER" id="PTHR43060:SF15">
    <property type="entry name" value="3-HYDROXYISOBUTYRATE DEHYDROGENASE-LIKE 1, MITOCHONDRIAL-RELATED"/>
    <property type="match status" value="1"/>
</dbReference>
<evidence type="ECO:0000256" key="2">
    <source>
        <dbReference type="ARBA" id="ARBA00023002"/>
    </source>
</evidence>
<accession>A0A0R1W531</accession>
<dbReference type="SUPFAM" id="SSF48179">
    <property type="entry name" value="6-phosphogluconate dehydrogenase C-terminal domain-like"/>
    <property type="match status" value="1"/>
</dbReference>
<dbReference type="SUPFAM" id="SSF51735">
    <property type="entry name" value="NAD(P)-binding Rossmann-fold domains"/>
    <property type="match status" value="1"/>
</dbReference>
<dbReference type="GO" id="GO:0050661">
    <property type="term" value="F:NADP binding"/>
    <property type="evidence" value="ECO:0007669"/>
    <property type="project" value="InterPro"/>
</dbReference>
<feature type="domain" description="6-phosphogluconate dehydrogenase NADP-binding" evidence="4">
    <location>
        <begin position="23"/>
        <end position="181"/>
    </location>
</feature>
<dbReference type="InterPro" id="IPR013328">
    <property type="entry name" value="6PGD_dom2"/>
</dbReference>
<dbReference type="Pfam" id="PF03446">
    <property type="entry name" value="NAD_binding_2"/>
    <property type="match status" value="1"/>
</dbReference>
<feature type="active site" evidence="3">
    <location>
        <position position="191"/>
    </location>
</feature>
<dbReference type="Proteomes" id="UP000051966">
    <property type="component" value="Unassembled WGS sequence"/>
</dbReference>
<name>A0A0R1W531_9LACO</name>
<dbReference type="PIRSF" id="PIRSF000103">
    <property type="entry name" value="HIBADH"/>
    <property type="match status" value="1"/>
</dbReference>
<dbReference type="InterPro" id="IPR008927">
    <property type="entry name" value="6-PGluconate_DH-like_C_sf"/>
</dbReference>
<comment type="similarity">
    <text evidence="1">Belongs to the HIBADH-related family.</text>
</comment>
<dbReference type="Gene3D" id="1.10.1040.10">
    <property type="entry name" value="N-(1-d-carboxylethyl)-l-norvaline Dehydrogenase, domain 2"/>
    <property type="match status" value="1"/>
</dbReference>
<dbReference type="PATRIC" id="fig|1423743.5.peg.28"/>
<keyword evidence="6" id="KW-1185">Reference proteome</keyword>
<evidence type="ECO:0000256" key="1">
    <source>
        <dbReference type="ARBA" id="ARBA00009080"/>
    </source>
</evidence>
<dbReference type="InterPro" id="IPR036291">
    <property type="entry name" value="NAD(P)-bd_dom_sf"/>
</dbReference>
<organism evidence="5 6">
    <name type="scientific">Lentilactobacillus farraginis DSM 18382 = JCM 14108</name>
    <dbReference type="NCBI Taxonomy" id="1423743"/>
    <lineage>
        <taxon>Bacteria</taxon>
        <taxon>Bacillati</taxon>
        <taxon>Bacillota</taxon>
        <taxon>Bacilli</taxon>
        <taxon>Lactobacillales</taxon>
        <taxon>Lactobacillaceae</taxon>
        <taxon>Lentilactobacillus</taxon>
    </lineage>
</organism>
<reference evidence="5 6" key="1">
    <citation type="journal article" date="2015" name="Genome Announc.">
        <title>Expanding the biotechnology potential of lactobacilli through comparative genomics of 213 strains and associated genera.</title>
        <authorList>
            <person name="Sun Z."/>
            <person name="Harris H.M."/>
            <person name="McCann A."/>
            <person name="Guo C."/>
            <person name="Argimon S."/>
            <person name="Zhang W."/>
            <person name="Yang X."/>
            <person name="Jeffery I.B."/>
            <person name="Cooney J.C."/>
            <person name="Kagawa T.F."/>
            <person name="Liu W."/>
            <person name="Song Y."/>
            <person name="Salvetti E."/>
            <person name="Wrobel A."/>
            <person name="Rasinkangas P."/>
            <person name="Parkhill J."/>
            <person name="Rea M.C."/>
            <person name="O'Sullivan O."/>
            <person name="Ritari J."/>
            <person name="Douillard F.P."/>
            <person name="Paul Ross R."/>
            <person name="Yang R."/>
            <person name="Briner A.E."/>
            <person name="Felis G.E."/>
            <person name="de Vos W.M."/>
            <person name="Barrangou R."/>
            <person name="Klaenhammer T.R."/>
            <person name="Caufield P.W."/>
            <person name="Cui Y."/>
            <person name="Zhang H."/>
            <person name="O'Toole P.W."/>
        </authorList>
    </citation>
    <scope>NUCLEOTIDE SEQUENCE [LARGE SCALE GENOMIC DNA]</scope>
    <source>
        <strain evidence="5 6">DSM 18382</strain>
    </source>
</reference>
<evidence type="ECO:0000313" key="6">
    <source>
        <dbReference type="Proteomes" id="UP000051966"/>
    </source>
</evidence>
<proteinExistence type="inferred from homology"/>
<protein>
    <submittedName>
        <fullName evidence="5">2-hydroxy-3-oxopropionate reductase</fullName>
    </submittedName>
</protein>
<dbReference type="OrthoDB" id="9786703at2"/>
<comment type="caution">
    <text evidence="5">The sequence shown here is derived from an EMBL/GenBank/DDBJ whole genome shotgun (WGS) entry which is preliminary data.</text>
</comment>
<sequence>MAPVQSITIDPFDLSKGDFTMTKVTFIGIGDMGSQMIKHLPPAGFDVTIWDKDPQKLTGFDSPDIHAAKSLAEAVKASRVIITSVMSDDVPALHLGHDGEPGIVDFLQAGSTLIVTSTLDPQKIFAINKALPKNTQILDVPLIGGVRYAREAALVLIASGDKATVENVLPILKVFGTVKYVGALGNGAKLKLITNVAIMAAEAGIRETLDLADAYDIDYDTVLGLMQMGPLKPVVNRALDTNNPRPLKASVADEEELMNATKDLIKLPLAKGSRDRLKAAVDAVEGEARFIDITNKNTALPKFKSK</sequence>
<dbReference type="InterPro" id="IPR006115">
    <property type="entry name" value="6PGDH_NADP-bd"/>
</dbReference>
<evidence type="ECO:0000259" key="4">
    <source>
        <dbReference type="Pfam" id="PF03446"/>
    </source>
</evidence>
<dbReference type="GO" id="GO:0016491">
    <property type="term" value="F:oxidoreductase activity"/>
    <property type="evidence" value="ECO:0007669"/>
    <property type="project" value="UniProtKB-KW"/>
</dbReference>
<dbReference type="Gene3D" id="3.40.50.720">
    <property type="entry name" value="NAD(P)-binding Rossmann-like Domain"/>
    <property type="match status" value="1"/>
</dbReference>
<dbReference type="AlphaFoldDB" id="A0A0R1W531"/>
<evidence type="ECO:0000313" key="5">
    <source>
        <dbReference type="EMBL" id="KRM12878.1"/>
    </source>
</evidence>
<dbReference type="EMBL" id="AZFY01000007">
    <property type="protein sequence ID" value="KRM12878.1"/>
    <property type="molecule type" value="Genomic_DNA"/>
</dbReference>
<keyword evidence="2" id="KW-0560">Oxidoreductase</keyword>
<dbReference type="InterPro" id="IPR015815">
    <property type="entry name" value="HIBADH-related"/>
</dbReference>
<dbReference type="PANTHER" id="PTHR43060">
    <property type="entry name" value="3-HYDROXYISOBUTYRATE DEHYDROGENASE-LIKE 1, MITOCHONDRIAL-RELATED"/>
    <property type="match status" value="1"/>
</dbReference>
<gene>
    <name evidence="5" type="ORF">FD41_GL000027</name>
</gene>
<evidence type="ECO:0000256" key="3">
    <source>
        <dbReference type="PIRSR" id="PIRSR000103-1"/>
    </source>
</evidence>